<dbReference type="Proteomes" id="UP000188388">
    <property type="component" value="Unassembled WGS sequence"/>
</dbReference>
<evidence type="ECO:0000313" key="2">
    <source>
        <dbReference type="Proteomes" id="UP000188388"/>
    </source>
</evidence>
<dbReference type="STRING" id="1631249.BQ8794_270072"/>
<sequence length="62" mass="6983">MNIFWVLPASAGWGIKTMCEESLRKRENTPTSVIFCSKKQPGELSEGQARLFLISEPNRLVS</sequence>
<keyword evidence="2" id="KW-1185">Reference proteome</keyword>
<accession>A0A1R3V8M3</accession>
<gene>
    <name evidence="1" type="ORF">BQ8794_270072</name>
</gene>
<reference evidence="2" key="1">
    <citation type="submission" date="2017-01" db="EMBL/GenBank/DDBJ databases">
        <authorList>
            <person name="Brunel B."/>
        </authorList>
    </citation>
    <scope>NUCLEOTIDE SEQUENCE [LARGE SCALE GENOMIC DNA]</scope>
</reference>
<protein>
    <submittedName>
        <fullName evidence="1">Uncharacterized protein</fullName>
    </submittedName>
</protein>
<proteinExistence type="predicted"/>
<dbReference type="EMBL" id="FTPD01000020">
    <property type="protein sequence ID" value="SIT56245.1"/>
    <property type="molecule type" value="Genomic_DNA"/>
</dbReference>
<evidence type="ECO:0000313" key="1">
    <source>
        <dbReference type="EMBL" id="SIT56245.1"/>
    </source>
</evidence>
<name>A0A1R3V8M3_9HYPH</name>
<dbReference type="AlphaFoldDB" id="A0A1R3V8M3"/>
<organism evidence="1 2">
    <name type="scientific">Mesorhizobium prunaredense</name>
    <dbReference type="NCBI Taxonomy" id="1631249"/>
    <lineage>
        <taxon>Bacteria</taxon>
        <taxon>Pseudomonadati</taxon>
        <taxon>Pseudomonadota</taxon>
        <taxon>Alphaproteobacteria</taxon>
        <taxon>Hyphomicrobiales</taxon>
        <taxon>Phyllobacteriaceae</taxon>
        <taxon>Mesorhizobium</taxon>
    </lineage>
</organism>